<protein>
    <submittedName>
        <fullName evidence="1">Uncharacterized protein</fullName>
    </submittedName>
</protein>
<proteinExistence type="predicted"/>
<accession>A0A6B0RZX6</accession>
<evidence type="ECO:0000313" key="1">
    <source>
        <dbReference type="EMBL" id="MXQ95620.1"/>
    </source>
</evidence>
<sequence length="99" mass="11493">MALKPGVVRYAVALLLDHEHPGPVLSGDQGIRRLFDLPLLKRIELGALSSGPDSLMKHLQDSGKDTRTCLQNVEEECKHWYRREREERKARAHIQRWIR</sequence>
<name>A0A6B0RZX6_9CETA</name>
<dbReference type="Proteomes" id="UP000322234">
    <property type="component" value="Unassembled WGS sequence"/>
</dbReference>
<reference evidence="1" key="1">
    <citation type="submission" date="2019-10" db="EMBL/GenBank/DDBJ databases">
        <title>The sequence and de novo assembly of the wild yak genome.</title>
        <authorList>
            <person name="Liu Y."/>
        </authorList>
    </citation>
    <scope>NUCLEOTIDE SEQUENCE [LARGE SCALE GENOMIC DNA]</scope>
    <source>
        <strain evidence="1">WY2019</strain>
    </source>
</reference>
<dbReference type="AlphaFoldDB" id="A0A6B0RZX6"/>
<organism evidence="1 2">
    <name type="scientific">Bos mutus</name>
    <name type="common">wild yak</name>
    <dbReference type="NCBI Taxonomy" id="72004"/>
    <lineage>
        <taxon>Eukaryota</taxon>
        <taxon>Metazoa</taxon>
        <taxon>Chordata</taxon>
        <taxon>Craniata</taxon>
        <taxon>Vertebrata</taxon>
        <taxon>Euteleostomi</taxon>
        <taxon>Mammalia</taxon>
        <taxon>Eutheria</taxon>
        <taxon>Laurasiatheria</taxon>
        <taxon>Artiodactyla</taxon>
        <taxon>Ruminantia</taxon>
        <taxon>Pecora</taxon>
        <taxon>Bovidae</taxon>
        <taxon>Bovinae</taxon>
        <taxon>Bos</taxon>
    </lineage>
</organism>
<dbReference type="EMBL" id="VBQZ03000141">
    <property type="protein sequence ID" value="MXQ95620.1"/>
    <property type="molecule type" value="Genomic_DNA"/>
</dbReference>
<keyword evidence="2" id="KW-1185">Reference proteome</keyword>
<gene>
    <name evidence="1" type="ORF">E5288_WYG009341</name>
</gene>
<comment type="caution">
    <text evidence="1">The sequence shown here is derived from an EMBL/GenBank/DDBJ whole genome shotgun (WGS) entry which is preliminary data.</text>
</comment>
<evidence type="ECO:0000313" key="2">
    <source>
        <dbReference type="Proteomes" id="UP000322234"/>
    </source>
</evidence>